<gene>
    <name evidence="1" type="ORF">ASPZODRAFT_132045</name>
</gene>
<evidence type="ECO:0000313" key="2">
    <source>
        <dbReference type="Proteomes" id="UP000184188"/>
    </source>
</evidence>
<dbReference type="RefSeq" id="XP_022581614.1">
    <property type="nucleotide sequence ID" value="XM_022722918.1"/>
</dbReference>
<organism evidence="1 2">
    <name type="scientific">Penicilliopsis zonata CBS 506.65</name>
    <dbReference type="NCBI Taxonomy" id="1073090"/>
    <lineage>
        <taxon>Eukaryota</taxon>
        <taxon>Fungi</taxon>
        <taxon>Dikarya</taxon>
        <taxon>Ascomycota</taxon>
        <taxon>Pezizomycotina</taxon>
        <taxon>Eurotiomycetes</taxon>
        <taxon>Eurotiomycetidae</taxon>
        <taxon>Eurotiales</taxon>
        <taxon>Aspergillaceae</taxon>
        <taxon>Penicilliopsis</taxon>
    </lineage>
</organism>
<proteinExistence type="predicted"/>
<dbReference type="Proteomes" id="UP000184188">
    <property type="component" value="Unassembled WGS sequence"/>
</dbReference>
<name>A0A1L9SJ87_9EURO</name>
<dbReference type="VEuPathDB" id="FungiDB:ASPZODRAFT_132045"/>
<dbReference type="OrthoDB" id="2991872at2759"/>
<evidence type="ECO:0000313" key="1">
    <source>
        <dbReference type="EMBL" id="OJJ47104.1"/>
    </source>
</evidence>
<accession>A0A1L9SJ87</accession>
<protein>
    <submittedName>
        <fullName evidence="1">Uncharacterized protein</fullName>
    </submittedName>
</protein>
<dbReference type="GeneID" id="34609383"/>
<sequence length="60" mass="6949">MVYVGPSTGCYLCRKRKIKVLKMLSPPVLLRYEDGLIILTVVTLVFRREARLQELQDLRG</sequence>
<keyword evidence="2" id="KW-1185">Reference proteome</keyword>
<dbReference type="AlphaFoldDB" id="A0A1L9SJ87"/>
<reference evidence="2" key="1">
    <citation type="journal article" date="2017" name="Genome Biol.">
        <title>Comparative genomics reveals high biological diversity and specific adaptations in the industrially and medically important fungal genus Aspergillus.</title>
        <authorList>
            <person name="de Vries R.P."/>
            <person name="Riley R."/>
            <person name="Wiebenga A."/>
            <person name="Aguilar-Osorio G."/>
            <person name="Amillis S."/>
            <person name="Uchima C.A."/>
            <person name="Anderluh G."/>
            <person name="Asadollahi M."/>
            <person name="Askin M."/>
            <person name="Barry K."/>
            <person name="Battaglia E."/>
            <person name="Bayram O."/>
            <person name="Benocci T."/>
            <person name="Braus-Stromeyer S.A."/>
            <person name="Caldana C."/>
            <person name="Canovas D."/>
            <person name="Cerqueira G.C."/>
            <person name="Chen F."/>
            <person name="Chen W."/>
            <person name="Choi C."/>
            <person name="Clum A."/>
            <person name="Dos Santos R.A."/>
            <person name="Damasio A.R."/>
            <person name="Diallinas G."/>
            <person name="Emri T."/>
            <person name="Fekete E."/>
            <person name="Flipphi M."/>
            <person name="Freyberg S."/>
            <person name="Gallo A."/>
            <person name="Gournas C."/>
            <person name="Habgood R."/>
            <person name="Hainaut M."/>
            <person name="Harispe M.L."/>
            <person name="Henrissat B."/>
            <person name="Hilden K.S."/>
            <person name="Hope R."/>
            <person name="Hossain A."/>
            <person name="Karabika E."/>
            <person name="Karaffa L."/>
            <person name="Karanyi Z."/>
            <person name="Krasevec N."/>
            <person name="Kuo A."/>
            <person name="Kusch H."/>
            <person name="LaButti K."/>
            <person name="Lagendijk E.L."/>
            <person name="Lapidus A."/>
            <person name="Levasseur A."/>
            <person name="Lindquist E."/>
            <person name="Lipzen A."/>
            <person name="Logrieco A.F."/>
            <person name="MacCabe A."/>
            <person name="Maekelae M.R."/>
            <person name="Malavazi I."/>
            <person name="Melin P."/>
            <person name="Meyer V."/>
            <person name="Mielnichuk N."/>
            <person name="Miskei M."/>
            <person name="Molnar A.P."/>
            <person name="Mule G."/>
            <person name="Ngan C.Y."/>
            <person name="Orejas M."/>
            <person name="Orosz E."/>
            <person name="Ouedraogo J.P."/>
            <person name="Overkamp K.M."/>
            <person name="Park H.-S."/>
            <person name="Perrone G."/>
            <person name="Piumi F."/>
            <person name="Punt P.J."/>
            <person name="Ram A.F."/>
            <person name="Ramon A."/>
            <person name="Rauscher S."/>
            <person name="Record E."/>
            <person name="Riano-Pachon D.M."/>
            <person name="Robert V."/>
            <person name="Roehrig J."/>
            <person name="Ruller R."/>
            <person name="Salamov A."/>
            <person name="Salih N.S."/>
            <person name="Samson R.A."/>
            <person name="Sandor E."/>
            <person name="Sanguinetti M."/>
            <person name="Schuetze T."/>
            <person name="Sepcic K."/>
            <person name="Shelest E."/>
            <person name="Sherlock G."/>
            <person name="Sophianopoulou V."/>
            <person name="Squina F.M."/>
            <person name="Sun H."/>
            <person name="Susca A."/>
            <person name="Todd R.B."/>
            <person name="Tsang A."/>
            <person name="Unkles S.E."/>
            <person name="van de Wiele N."/>
            <person name="van Rossen-Uffink D."/>
            <person name="Oliveira J.V."/>
            <person name="Vesth T.C."/>
            <person name="Visser J."/>
            <person name="Yu J.-H."/>
            <person name="Zhou M."/>
            <person name="Andersen M.R."/>
            <person name="Archer D.B."/>
            <person name="Baker S.E."/>
            <person name="Benoit I."/>
            <person name="Brakhage A.A."/>
            <person name="Braus G.H."/>
            <person name="Fischer R."/>
            <person name="Frisvad J.C."/>
            <person name="Goldman G.H."/>
            <person name="Houbraken J."/>
            <person name="Oakley B."/>
            <person name="Pocsi I."/>
            <person name="Scazzocchio C."/>
            <person name="Seiboth B."/>
            <person name="vanKuyk P.A."/>
            <person name="Wortman J."/>
            <person name="Dyer P.S."/>
            <person name="Grigoriev I.V."/>
        </authorList>
    </citation>
    <scope>NUCLEOTIDE SEQUENCE [LARGE SCALE GENOMIC DNA]</scope>
    <source>
        <strain evidence="2">CBS 506.65</strain>
    </source>
</reference>
<dbReference type="EMBL" id="KV878341">
    <property type="protein sequence ID" value="OJJ47104.1"/>
    <property type="molecule type" value="Genomic_DNA"/>
</dbReference>